<dbReference type="eggNOG" id="COG1728">
    <property type="taxonomic scope" value="Bacteria"/>
</dbReference>
<proteinExistence type="predicted"/>
<dbReference type="Pfam" id="PF03885">
    <property type="entry name" value="DUF327"/>
    <property type="match status" value="1"/>
</dbReference>
<dbReference type="Gene3D" id="1.20.120.490">
    <property type="entry name" value="Hypothetical protein TM1646-like domain"/>
    <property type="match status" value="1"/>
</dbReference>
<protein>
    <recommendedName>
        <fullName evidence="4">DUF327 family protein</fullName>
    </recommendedName>
</protein>
<accession>E1R5F8</accession>
<dbReference type="RefSeq" id="WP_013255745.1">
    <property type="nucleotide sequence ID" value="NC_014364.1"/>
</dbReference>
<dbReference type="EMBL" id="CP002116">
    <property type="protein sequence ID" value="ADK82286.1"/>
    <property type="molecule type" value="Genomic_DNA"/>
</dbReference>
<gene>
    <name evidence="2" type="ordered locus">Spirs_3188</name>
</gene>
<dbReference type="STRING" id="573413.Spirs_3188"/>
<sequence>MAKIDSLNGGFPLRNGRNRRKTRSSSKDARVSSPSFFEVVTAENEVSVDSLAPYAVAAENTSLEELLDDVHTLGERLKERPTMDRIKEYRRAVSCFLQYIVHYTFEAETIEGARFINPMKKQKRYTLIRVVNEKLERLVSGVLANQLPQLELLRRVEEINGLLVDLLQ</sequence>
<dbReference type="InterPro" id="IPR005585">
    <property type="entry name" value="DUF327"/>
</dbReference>
<evidence type="ECO:0008006" key="4">
    <source>
        <dbReference type="Google" id="ProtNLM"/>
    </source>
</evidence>
<reference evidence="2 3" key="1">
    <citation type="journal article" date="2010" name="Stand. Genomic Sci.">
        <title>Complete genome sequence of Spirochaeta smaragdinae type strain (SEBR 4228).</title>
        <authorList>
            <person name="Mavromatis K."/>
            <person name="Yasawong M."/>
            <person name="Chertkov O."/>
            <person name="Lapidus A."/>
            <person name="Lucas S."/>
            <person name="Nolan M."/>
            <person name="Del Rio T.G."/>
            <person name="Tice H."/>
            <person name="Cheng J.F."/>
            <person name="Pitluck S."/>
            <person name="Liolios K."/>
            <person name="Ivanova N."/>
            <person name="Tapia R."/>
            <person name="Han C."/>
            <person name="Bruce D."/>
            <person name="Goodwin L."/>
            <person name="Pati A."/>
            <person name="Chen A."/>
            <person name="Palaniappan K."/>
            <person name="Land M."/>
            <person name="Hauser L."/>
            <person name="Chang Y.J."/>
            <person name="Jeffries C.D."/>
            <person name="Detter J.C."/>
            <person name="Rohde M."/>
            <person name="Brambilla E."/>
            <person name="Spring S."/>
            <person name="Goker M."/>
            <person name="Sikorski J."/>
            <person name="Woyke T."/>
            <person name="Bristow J."/>
            <person name="Eisen J.A."/>
            <person name="Markowitz V."/>
            <person name="Hugenholtz P."/>
            <person name="Klenk H.P."/>
            <person name="Kyrpides N.C."/>
        </authorList>
    </citation>
    <scope>NUCLEOTIDE SEQUENCE [LARGE SCALE GENOMIC DNA]</scope>
    <source>
        <strain evidence="3">DSM 11293 / JCM 15392 / SEBR 4228</strain>
    </source>
</reference>
<organism evidence="2 3">
    <name type="scientific">Sediminispirochaeta smaragdinae (strain DSM 11293 / JCM 15392 / SEBR 4228)</name>
    <name type="common">Spirochaeta smaragdinae</name>
    <dbReference type="NCBI Taxonomy" id="573413"/>
    <lineage>
        <taxon>Bacteria</taxon>
        <taxon>Pseudomonadati</taxon>
        <taxon>Spirochaetota</taxon>
        <taxon>Spirochaetia</taxon>
        <taxon>Spirochaetales</taxon>
        <taxon>Spirochaetaceae</taxon>
        <taxon>Sediminispirochaeta</taxon>
    </lineage>
</organism>
<dbReference type="HOGENOM" id="CLU_125011_1_0_12"/>
<dbReference type="AlphaFoldDB" id="E1R5F8"/>
<dbReference type="InterPro" id="IPR024042">
    <property type="entry name" value="TM1646-like_dom_sf"/>
</dbReference>
<evidence type="ECO:0000313" key="3">
    <source>
        <dbReference type="Proteomes" id="UP000002318"/>
    </source>
</evidence>
<evidence type="ECO:0000313" key="2">
    <source>
        <dbReference type="EMBL" id="ADK82286.1"/>
    </source>
</evidence>
<evidence type="ECO:0000256" key="1">
    <source>
        <dbReference type="SAM" id="MobiDB-lite"/>
    </source>
</evidence>
<dbReference type="OrthoDB" id="371181at2"/>
<feature type="region of interest" description="Disordered" evidence="1">
    <location>
        <begin position="1"/>
        <end position="29"/>
    </location>
</feature>
<keyword evidence="3" id="KW-1185">Reference proteome</keyword>
<dbReference type="KEGG" id="ssm:Spirs_3188"/>
<dbReference type="Proteomes" id="UP000002318">
    <property type="component" value="Chromosome"/>
</dbReference>
<dbReference type="SUPFAM" id="SSF158397">
    <property type="entry name" value="TM1646-like"/>
    <property type="match status" value="1"/>
</dbReference>
<name>E1R5F8_SEDSS</name>